<keyword evidence="1" id="KW-0472">Membrane</keyword>
<feature type="transmembrane region" description="Helical" evidence="1">
    <location>
        <begin position="6"/>
        <end position="28"/>
    </location>
</feature>
<sequence length="282" mass="32550">MKKIIIVATIVTIALIFILIITFLIGAWRFNKQVTKKENQILEYTNQLGKTVTEEDINVFPNPVRNWLKSSGIVGQKKVSTGSLKQKGEMKLNADDEDWMKAEAKQVFSIDEPAFVWSIKTSKSGIPVYGEDLYINGKGSMVMKLAALFPVVNIEDNEKINKAALQRYLAEMIWFPSAFVDNEYITWKVIDNLSATATMNYQGIKGDMTFYFKESGKIERVEAMRYKGVEYGDKEEKWIGYIRKNNKVDGIVIPTEVDIAWHSQDEEEFIWYKFEVYDMVFH</sequence>
<organism evidence="2 3">
    <name type="scientific">Thiospirochaeta perfilievii</name>
    <dbReference type="NCBI Taxonomy" id="252967"/>
    <lineage>
        <taxon>Bacteria</taxon>
        <taxon>Pseudomonadati</taxon>
        <taxon>Spirochaetota</taxon>
        <taxon>Spirochaetia</taxon>
        <taxon>Spirochaetales</taxon>
        <taxon>Spirochaetaceae</taxon>
        <taxon>Thiospirochaeta</taxon>
    </lineage>
</organism>
<keyword evidence="3" id="KW-1185">Reference proteome</keyword>
<dbReference type="KEGG" id="sper:EW093_06470"/>
<dbReference type="OrthoDB" id="9786534at2"/>
<dbReference type="RefSeq" id="WP_149567605.1">
    <property type="nucleotide sequence ID" value="NZ_CP035807.1"/>
</dbReference>
<evidence type="ECO:0000313" key="2">
    <source>
        <dbReference type="EMBL" id="QEN04358.1"/>
    </source>
</evidence>
<evidence type="ECO:0000256" key="1">
    <source>
        <dbReference type="SAM" id="Phobius"/>
    </source>
</evidence>
<dbReference type="Pfam" id="PF20181">
    <property type="entry name" value="DUF6544"/>
    <property type="match status" value="1"/>
</dbReference>
<accession>A0A5C1QAJ2</accession>
<keyword evidence="1" id="KW-0812">Transmembrane</keyword>
<evidence type="ECO:0000313" key="3">
    <source>
        <dbReference type="Proteomes" id="UP000323824"/>
    </source>
</evidence>
<dbReference type="AlphaFoldDB" id="A0A5C1QAJ2"/>
<proteinExistence type="predicted"/>
<dbReference type="Proteomes" id="UP000323824">
    <property type="component" value="Chromosome"/>
</dbReference>
<protein>
    <submittedName>
        <fullName evidence="2">Uncharacterized protein</fullName>
    </submittedName>
</protein>
<dbReference type="EMBL" id="CP035807">
    <property type="protein sequence ID" value="QEN04358.1"/>
    <property type="molecule type" value="Genomic_DNA"/>
</dbReference>
<gene>
    <name evidence="2" type="ORF">EW093_06470</name>
</gene>
<dbReference type="InterPro" id="IPR046674">
    <property type="entry name" value="DUF6544"/>
</dbReference>
<keyword evidence="1" id="KW-1133">Transmembrane helix</keyword>
<reference evidence="2 3" key="1">
    <citation type="submission" date="2019-02" db="EMBL/GenBank/DDBJ databases">
        <authorList>
            <person name="Fomenkov A."/>
            <person name="Dubinina G."/>
            <person name="Grabovich M."/>
            <person name="Vincze T."/>
            <person name="Roberts R.J."/>
        </authorList>
    </citation>
    <scope>NUCLEOTIDE SEQUENCE [LARGE SCALE GENOMIC DNA]</scope>
    <source>
        <strain evidence="2 3">P</strain>
    </source>
</reference>
<reference evidence="2 3" key="2">
    <citation type="submission" date="2019-09" db="EMBL/GenBank/DDBJ databases">
        <title>Complete Genome Sequence and Methylome Analysis of free living Spirochaetas.</title>
        <authorList>
            <person name="Leshcheva N."/>
            <person name="Mikheeva N."/>
        </authorList>
    </citation>
    <scope>NUCLEOTIDE SEQUENCE [LARGE SCALE GENOMIC DNA]</scope>
    <source>
        <strain evidence="2 3">P</strain>
    </source>
</reference>
<name>A0A5C1QAJ2_9SPIO</name>